<evidence type="ECO:0000313" key="7">
    <source>
        <dbReference type="EMBL" id="MBB3934274.1"/>
    </source>
</evidence>
<dbReference type="GO" id="GO:0015074">
    <property type="term" value="P:DNA integration"/>
    <property type="evidence" value="ECO:0007669"/>
    <property type="project" value="UniProtKB-KW"/>
</dbReference>
<dbReference type="InterPro" id="IPR011010">
    <property type="entry name" value="DNA_brk_join_enz"/>
</dbReference>
<dbReference type="Pfam" id="PF00589">
    <property type="entry name" value="Phage_integrase"/>
    <property type="match status" value="1"/>
</dbReference>
<dbReference type="RefSeq" id="WP_090958652.1">
    <property type="nucleotide sequence ID" value="NZ_FOOA01000001.1"/>
</dbReference>
<keyword evidence="1" id="KW-0229">DNA integration</keyword>
<evidence type="ECO:0000259" key="6">
    <source>
        <dbReference type="PROSITE" id="PS51900"/>
    </source>
</evidence>
<dbReference type="EMBL" id="JACIDO010000001">
    <property type="protein sequence ID" value="MBB3934274.1"/>
    <property type="molecule type" value="Genomic_DNA"/>
</dbReference>
<comment type="caution">
    <text evidence="7">The sequence shown here is derived from an EMBL/GenBank/DDBJ whole genome shotgun (WGS) entry which is preliminary data.</text>
</comment>
<dbReference type="PROSITE" id="PS51898">
    <property type="entry name" value="TYR_RECOMBINASE"/>
    <property type="match status" value="1"/>
</dbReference>
<dbReference type="InterPro" id="IPR010998">
    <property type="entry name" value="Integrase_recombinase_N"/>
</dbReference>
<dbReference type="Proteomes" id="UP000531216">
    <property type="component" value="Unassembled WGS sequence"/>
</dbReference>
<organism evidence="7 8">
    <name type="scientific">Aureimonas phyllosphaerae</name>
    <dbReference type="NCBI Taxonomy" id="1166078"/>
    <lineage>
        <taxon>Bacteria</taxon>
        <taxon>Pseudomonadati</taxon>
        <taxon>Pseudomonadota</taxon>
        <taxon>Alphaproteobacteria</taxon>
        <taxon>Hyphomicrobiales</taxon>
        <taxon>Aurantimonadaceae</taxon>
        <taxon>Aureimonas</taxon>
    </lineage>
</organism>
<keyword evidence="3" id="KW-0233">DNA recombination</keyword>
<dbReference type="InterPro" id="IPR004107">
    <property type="entry name" value="Integrase_SAM-like_N"/>
</dbReference>
<keyword evidence="2 4" id="KW-0238">DNA-binding</keyword>
<dbReference type="Gene3D" id="1.10.150.130">
    <property type="match status" value="1"/>
</dbReference>
<sequence>MSVRKRKWTNADGTTGSGWQVDYRDAAGTRRSKSFKLKRDADVFANTTAVELKDGTHVPDAATVTVAEAADLWLKSCRDAGLEQSTIKQYGEHVRLHLVPFIGATKLTKISVPGVRAFQEKLREADRSSAMIKRVTVSLGSILSDSQERGLVVRNAVSEMAKRRGSAKSKVEKRQRGRLRYGIDIPTMDEARALIAAAEGRHRAFILTMVFTGMRSSELRGLSWPDVDLRKGLLHVRQRADAFQDIGMPKSDAGQRTIPLLPLVVEALTEWKAECPKGELGLVFPTETGRPQYHANIVSRIVQPLVVKAGLTIDTGRIDADGQPILEPRYSGMHAWRHWNASWLLNAREVGGLGLPPKAVQARLGHSSIQMTYDTYGHLWPTNDEASAMAEAQALFLGATVMQQNDVEARKI</sequence>
<dbReference type="Pfam" id="PF14659">
    <property type="entry name" value="Phage_int_SAM_3"/>
    <property type="match status" value="1"/>
</dbReference>
<evidence type="ECO:0000259" key="5">
    <source>
        <dbReference type="PROSITE" id="PS51898"/>
    </source>
</evidence>
<dbReference type="PROSITE" id="PS51900">
    <property type="entry name" value="CB"/>
    <property type="match status" value="1"/>
</dbReference>
<dbReference type="AlphaFoldDB" id="A0A7W6FSL3"/>
<dbReference type="PANTHER" id="PTHR30349">
    <property type="entry name" value="PHAGE INTEGRASE-RELATED"/>
    <property type="match status" value="1"/>
</dbReference>
<keyword evidence="8" id="KW-1185">Reference proteome</keyword>
<dbReference type="GO" id="GO:0003677">
    <property type="term" value="F:DNA binding"/>
    <property type="evidence" value="ECO:0007669"/>
    <property type="project" value="UniProtKB-UniRule"/>
</dbReference>
<evidence type="ECO:0000313" key="8">
    <source>
        <dbReference type="Proteomes" id="UP000531216"/>
    </source>
</evidence>
<dbReference type="PANTHER" id="PTHR30349:SF91">
    <property type="entry name" value="INTA PROTEIN"/>
    <property type="match status" value="1"/>
</dbReference>
<dbReference type="CDD" id="cd01189">
    <property type="entry name" value="INT_ICEBs1_C_like"/>
    <property type="match status" value="1"/>
</dbReference>
<reference evidence="7 8" key="1">
    <citation type="submission" date="2020-08" db="EMBL/GenBank/DDBJ databases">
        <title>Genomic Encyclopedia of Type Strains, Phase IV (KMG-IV): sequencing the most valuable type-strain genomes for metagenomic binning, comparative biology and taxonomic classification.</title>
        <authorList>
            <person name="Goeker M."/>
        </authorList>
    </citation>
    <scope>NUCLEOTIDE SEQUENCE [LARGE SCALE GENOMIC DNA]</scope>
    <source>
        <strain evidence="7 8">DSM 25024</strain>
    </source>
</reference>
<dbReference type="GO" id="GO:0006310">
    <property type="term" value="P:DNA recombination"/>
    <property type="evidence" value="ECO:0007669"/>
    <property type="project" value="UniProtKB-KW"/>
</dbReference>
<dbReference type="Gene3D" id="1.10.443.10">
    <property type="entry name" value="Intergrase catalytic core"/>
    <property type="match status" value="1"/>
</dbReference>
<feature type="domain" description="Tyr recombinase" evidence="5">
    <location>
        <begin position="181"/>
        <end position="391"/>
    </location>
</feature>
<evidence type="ECO:0000256" key="4">
    <source>
        <dbReference type="PROSITE-ProRule" id="PRU01248"/>
    </source>
</evidence>
<dbReference type="InterPro" id="IPR044068">
    <property type="entry name" value="CB"/>
</dbReference>
<dbReference type="OrthoDB" id="9785687at2"/>
<proteinExistence type="predicted"/>
<dbReference type="InterPro" id="IPR002104">
    <property type="entry name" value="Integrase_catalytic"/>
</dbReference>
<protein>
    <submittedName>
        <fullName evidence="7">Integrase</fullName>
    </submittedName>
</protein>
<evidence type="ECO:0000256" key="2">
    <source>
        <dbReference type="ARBA" id="ARBA00023125"/>
    </source>
</evidence>
<accession>A0A7W6FSL3</accession>
<name>A0A7W6FSL3_9HYPH</name>
<evidence type="ECO:0000256" key="1">
    <source>
        <dbReference type="ARBA" id="ARBA00022908"/>
    </source>
</evidence>
<evidence type="ECO:0000256" key="3">
    <source>
        <dbReference type="ARBA" id="ARBA00023172"/>
    </source>
</evidence>
<dbReference type="InterPro" id="IPR013762">
    <property type="entry name" value="Integrase-like_cat_sf"/>
</dbReference>
<gene>
    <name evidence="7" type="ORF">GGR05_000385</name>
</gene>
<feature type="domain" description="Core-binding (CB)" evidence="6">
    <location>
        <begin position="64"/>
        <end position="147"/>
    </location>
</feature>
<dbReference type="SUPFAM" id="SSF56349">
    <property type="entry name" value="DNA breaking-rejoining enzymes"/>
    <property type="match status" value="1"/>
</dbReference>
<dbReference type="InterPro" id="IPR050090">
    <property type="entry name" value="Tyrosine_recombinase_XerCD"/>
</dbReference>